<feature type="non-terminal residue" evidence="1">
    <location>
        <position position="1"/>
    </location>
</feature>
<comment type="caution">
    <text evidence="1">The sequence shown here is derived from an EMBL/GenBank/DDBJ whole genome shotgun (WGS) entry which is preliminary data.</text>
</comment>
<protein>
    <submittedName>
        <fullName evidence="1">28513_t:CDS:1</fullName>
    </submittedName>
</protein>
<proteinExistence type="predicted"/>
<reference evidence="1" key="1">
    <citation type="submission" date="2021-06" db="EMBL/GenBank/DDBJ databases">
        <authorList>
            <person name="Kallberg Y."/>
            <person name="Tangrot J."/>
            <person name="Rosling A."/>
        </authorList>
    </citation>
    <scope>NUCLEOTIDE SEQUENCE</scope>
    <source>
        <strain evidence="1">MA461A</strain>
    </source>
</reference>
<name>A0ACA9QUJ9_9GLOM</name>
<sequence>GKCDPPCDNNHVCILSENTCSQCGKYTCRPKENPKCVTCLKATCPSCASNCECWIQKRFCYSCETIHCVKSPK</sequence>
<feature type="non-terminal residue" evidence="1">
    <location>
        <position position="73"/>
    </location>
</feature>
<gene>
    <name evidence="1" type="ORF">RPERSI_LOCUS15589</name>
</gene>
<dbReference type="EMBL" id="CAJVQC010037544">
    <property type="protein sequence ID" value="CAG8764109.1"/>
    <property type="molecule type" value="Genomic_DNA"/>
</dbReference>
<evidence type="ECO:0000313" key="1">
    <source>
        <dbReference type="EMBL" id="CAG8764109.1"/>
    </source>
</evidence>
<dbReference type="Proteomes" id="UP000789920">
    <property type="component" value="Unassembled WGS sequence"/>
</dbReference>
<organism evidence="1 2">
    <name type="scientific">Racocetra persica</name>
    <dbReference type="NCBI Taxonomy" id="160502"/>
    <lineage>
        <taxon>Eukaryota</taxon>
        <taxon>Fungi</taxon>
        <taxon>Fungi incertae sedis</taxon>
        <taxon>Mucoromycota</taxon>
        <taxon>Glomeromycotina</taxon>
        <taxon>Glomeromycetes</taxon>
        <taxon>Diversisporales</taxon>
        <taxon>Gigasporaceae</taxon>
        <taxon>Racocetra</taxon>
    </lineage>
</organism>
<accession>A0ACA9QUJ9</accession>
<evidence type="ECO:0000313" key="2">
    <source>
        <dbReference type="Proteomes" id="UP000789920"/>
    </source>
</evidence>
<keyword evidence="2" id="KW-1185">Reference proteome</keyword>